<evidence type="ECO:0000256" key="1">
    <source>
        <dbReference type="SAM" id="MobiDB-lite"/>
    </source>
</evidence>
<feature type="region of interest" description="Disordered" evidence="1">
    <location>
        <begin position="578"/>
        <end position="617"/>
    </location>
</feature>
<protein>
    <submittedName>
        <fullName evidence="3">Uncharacterized protein</fullName>
    </submittedName>
</protein>
<evidence type="ECO:0000313" key="3">
    <source>
        <dbReference type="EMBL" id="KAK5117408.1"/>
    </source>
</evidence>
<feature type="transmembrane region" description="Helical" evidence="2">
    <location>
        <begin position="44"/>
        <end position="61"/>
    </location>
</feature>
<evidence type="ECO:0000256" key="2">
    <source>
        <dbReference type="SAM" id="Phobius"/>
    </source>
</evidence>
<evidence type="ECO:0000313" key="4">
    <source>
        <dbReference type="Proteomes" id="UP001310890"/>
    </source>
</evidence>
<name>A0AAN7THK7_9PEZI</name>
<feature type="region of interest" description="Disordered" evidence="1">
    <location>
        <begin position="1"/>
        <end position="36"/>
    </location>
</feature>
<accession>A0AAN7THK7</accession>
<dbReference type="AlphaFoldDB" id="A0AAN7THK7"/>
<dbReference type="EMBL" id="JAVRRL010000005">
    <property type="protein sequence ID" value="KAK5117408.1"/>
    <property type="molecule type" value="Genomic_DNA"/>
</dbReference>
<keyword evidence="2" id="KW-1133">Transmembrane helix</keyword>
<gene>
    <name evidence="3" type="ORF">LTR62_006027</name>
</gene>
<keyword evidence="2" id="KW-0812">Transmembrane</keyword>
<sequence length="617" mass="68936">MAATNGSAKPSEQQKKALQQKSGLPPPKPEQQDGKQAAGLLKQTLAAVIVALLGVLAWFTYDQWLPTAVLRLESALPPSLSGYIPQDLLIESRTSEVASLMSNIYDTLAEMRYLDASGIARGPHKPENFTSSTTRIHPAIRKLYTKLPYVDGAEAGNYDFLLGSEFVDFRTEHEVDQARDPFHRSPKKSVDDTNGRYVKPWQTPLVKVEGGQGILLIYDVKTHRIWMIDQSSTVSADPALIGTPNLAEIGNNRNTFEHIPSRPAAAVLKDYVHWLKALKYIPGNGRNSKFEGLFDYTALKSLYETHGWPDSFNGDAFEIARTRWYGMERAKYNADDPVREKEKFTTWLQAARRDLEARSQQVAAATTPDDEWIAKWEFFKLGGIYSKIGSDLAEAEKEAERKCPGGVPCYKEEDLPLWEAEQLRAEVETRTGQMKAYENILIQMRNESLPAENRPNPAQLATHISMMKIARHDLAVYEQAYLKSKHHAETLFPNTTFQQATGLANLQFRTIDREIAQAVKAVDWAAEQMEAHSSWHENETPQGDEREALGGLGVFEESVRRDMGALIRQHAGLKAHRDRGRKWREEHGGGIEGEGVEGEVPSGEVEGSEEVGGAGLV</sequence>
<proteinExistence type="predicted"/>
<reference evidence="3" key="1">
    <citation type="submission" date="2023-08" db="EMBL/GenBank/DDBJ databases">
        <title>Black Yeasts Isolated from many extreme environments.</title>
        <authorList>
            <person name="Coleine C."/>
            <person name="Stajich J.E."/>
            <person name="Selbmann L."/>
        </authorList>
    </citation>
    <scope>NUCLEOTIDE SEQUENCE</scope>
    <source>
        <strain evidence="3">CCFEE 5401</strain>
    </source>
</reference>
<keyword evidence="2" id="KW-0472">Membrane</keyword>
<dbReference type="Proteomes" id="UP001310890">
    <property type="component" value="Unassembled WGS sequence"/>
</dbReference>
<comment type="caution">
    <text evidence="3">The sequence shown here is derived from an EMBL/GenBank/DDBJ whole genome shotgun (WGS) entry which is preliminary data.</text>
</comment>
<feature type="compositionally biased region" description="Polar residues" evidence="1">
    <location>
        <begin position="1"/>
        <end position="22"/>
    </location>
</feature>
<organism evidence="3 4">
    <name type="scientific">Meristemomyces frigidus</name>
    <dbReference type="NCBI Taxonomy" id="1508187"/>
    <lineage>
        <taxon>Eukaryota</taxon>
        <taxon>Fungi</taxon>
        <taxon>Dikarya</taxon>
        <taxon>Ascomycota</taxon>
        <taxon>Pezizomycotina</taxon>
        <taxon>Dothideomycetes</taxon>
        <taxon>Dothideomycetidae</taxon>
        <taxon>Mycosphaerellales</taxon>
        <taxon>Teratosphaeriaceae</taxon>
        <taxon>Meristemomyces</taxon>
    </lineage>
</organism>